<dbReference type="Pfam" id="PF01497">
    <property type="entry name" value="Peripla_BP_2"/>
    <property type="match status" value="1"/>
</dbReference>
<dbReference type="HOGENOM" id="CLU_038034_8_0_5"/>
<dbReference type="Proteomes" id="UP000000491">
    <property type="component" value="Chromosome"/>
</dbReference>
<dbReference type="STRING" id="579138.Zymop_0299"/>
<name>F8EUI6_ZYMMT</name>
<evidence type="ECO:0000313" key="3">
    <source>
        <dbReference type="Proteomes" id="UP000000491"/>
    </source>
</evidence>
<dbReference type="PANTHER" id="PTHR30535:SF34">
    <property type="entry name" value="MOLYBDATE-BINDING PROTEIN MOLA"/>
    <property type="match status" value="1"/>
</dbReference>
<dbReference type="EMBL" id="CP002865">
    <property type="protein sequence ID" value="AEI37202.1"/>
    <property type="molecule type" value="Genomic_DNA"/>
</dbReference>
<gene>
    <name evidence="2" type="ordered locus">Zymop_0299</name>
</gene>
<sequence>MRCPLSFFSWSILISLFILIEKPLCAFKEAPRPARIVSLNLCADELLVDLADRSQIAALTRYARNPEMSLVTKEAQSLPFTYGSAEELIRLNPDLIITSSYSHSEFLSLLKKRHVKIIDLSLANSSNEIIQQIRLIAEAIGHPERGEKMIKKMKYALNHLPSPAGHRRVAAYYQRQGYLSGPGSLVDDIMTKAGLKNLAASLHKSVLSRLSLEEIVRAQPDFLIMEQNGKAVTDQGRAMLQHPLLKKAIPESRHLYIPAALTLCGSPDYPRAIQILDEQMETFDHSLR</sequence>
<evidence type="ECO:0000259" key="1">
    <source>
        <dbReference type="PROSITE" id="PS50983"/>
    </source>
</evidence>
<organism evidence="2 3">
    <name type="scientific">Zymomonas mobilis subsp. pomaceae (strain ATCC 29192 / DSM 22645 / JCM 10191 / CCUG 17912 / NBRC 13757 / NCIMB 11200 / NRRL B-4491 / Barker I)</name>
    <dbReference type="NCBI Taxonomy" id="579138"/>
    <lineage>
        <taxon>Bacteria</taxon>
        <taxon>Pseudomonadati</taxon>
        <taxon>Pseudomonadota</taxon>
        <taxon>Alphaproteobacteria</taxon>
        <taxon>Sphingomonadales</taxon>
        <taxon>Zymomonadaceae</taxon>
        <taxon>Zymomonas</taxon>
    </lineage>
</organism>
<dbReference type="PATRIC" id="fig|579138.3.peg.316"/>
<feature type="domain" description="Fe/B12 periplasmic-binding" evidence="1">
    <location>
        <begin position="35"/>
        <end position="287"/>
    </location>
</feature>
<dbReference type="Gene3D" id="3.40.50.1980">
    <property type="entry name" value="Nitrogenase molybdenum iron protein domain"/>
    <property type="match status" value="2"/>
</dbReference>
<dbReference type="InterPro" id="IPR002491">
    <property type="entry name" value="ABC_transptr_periplasmic_BD"/>
</dbReference>
<dbReference type="SUPFAM" id="SSF53807">
    <property type="entry name" value="Helical backbone' metal receptor"/>
    <property type="match status" value="1"/>
</dbReference>
<protein>
    <submittedName>
        <fullName evidence="2">Periplasmic binding protein</fullName>
    </submittedName>
</protein>
<dbReference type="PROSITE" id="PS50983">
    <property type="entry name" value="FE_B12_PBP"/>
    <property type="match status" value="1"/>
</dbReference>
<dbReference type="eggNOG" id="COG0614">
    <property type="taxonomic scope" value="Bacteria"/>
</dbReference>
<reference evidence="2 3" key="1">
    <citation type="journal article" date="2011" name="J. Bacteriol.">
        <title>Genome sequence of the ethanol-producing Zymomonas mobilis subsp. pomaceae lectotype strain ATCC 29192.</title>
        <authorList>
            <person name="Kouvelis V.N."/>
            <person name="Davenport K.W."/>
            <person name="Brettin T.S."/>
            <person name="Bruce D."/>
            <person name="Detter C."/>
            <person name="Han C.S."/>
            <person name="Nolan M."/>
            <person name="Tapia R."/>
            <person name="Damoulaki A."/>
            <person name="Kyrpides N.C."/>
            <person name="Typas M.A."/>
            <person name="Pappas K.M."/>
        </authorList>
    </citation>
    <scope>NUCLEOTIDE SEQUENCE [LARGE SCALE GENOMIC DNA]</scope>
    <source>
        <strain evidence="3">ATCC 29192 / DSM 22645 / JCM 10191 / CCUG 17912 / NBRC 13757 / NCIMB 11200 / NRRL B-4491 / Barker I</strain>
    </source>
</reference>
<dbReference type="InterPro" id="IPR050902">
    <property type="entry name" value="ABC_Transporter_SBP"/>
</dbReference>
<dbReference type="RefSeq" id="WP_013933601.1">
    <property type="nucleotide sequence ID" value="NC_015709.1"/>
</dbReference>
<proteinExistence type="predicted"/>
<accession>F8EUI6</accession>
<dbReference type="AlphaFoldDB" id="F8EUI6"/>
<dbReference type="PANTHER" id="PTHR30535">
    <property type="entry name" value="VITAMIN B12-BINDING PROTEIN"/>
    <property type="match status" value="1"/>
</dbReference>
<evidence type="ECO:0000313" key="2">
    <source>
        <dbReference type="EMBL" id="AEI37202.1"/>
    </source>
</evidence>
<dbReference type="KEGG" id="zmp:Zymop_0299"/>